<dbReference type="SUPFAM" id="SSF69118">
    <property type="entry name" value="AhpD-like"/>
    <property type="match status" value="1"/>
</dbReference>
<keyword evidence="1" id="KW-0575">Peroxidase</keyword>
<dbReference type="AlphaFoldDB" id="U6ST28"/>
<dbReference type="EMBL" id="ATAE01000018">
    <property type="protein sequence ID" value="ERN53806.1"/>
    <property type="molecule type" value="Genomic_DNA"/>
</dbReference>
<proteinExistence type="predicted"/>
<dbReference type="PATRIC" id="fig|1188261.3.peg.1375"/>
<keyword evidence="1" id="KW-0560">Oxidoreductase</keyword>
<dbReference type="Gene3D" id="1.20.1290.10">
    <property type="entry name" value="AhpD-like"/>
    <property type="match status" value="1"/>
</dbReference>
<name>U6ST28_9BACI</name>
<gene>
    <name evidence="1" type="ORF">A33I_10020</name>
</gene>
<protein>
    <submittedName>
        <fullName evidence="1">Alkylhydroperoxidase</fullName>
    </submittedName>
</protein>
<dbReference type="RefSeq" id="WP_022627707.1">
    <property type="nucleotide sequence ID" value="NZ_ATAE01000018.1"/>
</dbReference>
<reference evidence="1 2" key="1">
    <citation type="journal article" date="2013" name="Genome Announc.">
        <title>Genome Sequence of the Extreme Obligate Alkaliphile Bacillus marmarensis Strain DSM 21297.</title>
        <authorList>
            <person name="Wernick D.G."/>
            <person name="Choi K.Y."/>
            <person name="Tat C.A."/>
            <person name="Lafontaine Rivera J.G."/>
            <person name="Liao J.C."/>
        </authorList>
    </citation>
    <scope>NUCLEOTIDE SEQUENCE [LARGE SCALE GENOMIC DNA]</scope>
    <source>
        <strain evidence="1 2">DSM 21297</strain>
    </source>
</reference>
<dbReference type="InterPro" id="IPR029032">
    <property type="entry name" value="AhpD-like"/>
</dbReference>
<organism evidence="1 2">
    <name type="scientific">Alkalihalophilus marmarensis DSM 21297</name>
    <dbReference type="NCBI Taxonomy" id="1188261"/>
    <lineage>
        <taxon>Bacteria</taxon>
        <taxon>Bacillati</taxon>
        <taxon>Bacillota</taxon>
        <taxon>Bacilli</taxon>
        <taxon>Bacillales</taxon>
        <taxon>Bacillaceae</taxon>
        <taxon>Alkalihalophilus</taxon>
    </lineage>
</organism>
<comment type="caution">
    <text evidence="1">The sequence shown here is derived from an EMBL/GenBank/DDBJ whole genome shotgun (WGS) entry which is preliminary data.</text>
</comment>
<keyword evidence="2" id="KW-1185">Reference proteome</keyword>
<dbReference type="GO" id="GO:0004601">
    <property type="term" value="F:peroxidase activity"/>
    <property type="evidence" value="ECO:0007669"/>
    <property type="project" value="UniProtKB-KW"/>
</dbReference>
<dbReference type="Proteomes" id="UP000017170">
    <property type="component" value="Unassembled WGS sequence"/>
</dbReference>
<sequence length="135" mass="14989">MARITESNTGCTPFERLLGHNPDVMKAWSQLGRVLEREATLSAQLKEQVRRTLAQGNGCEYCKAKGKPDNVHCDEKTSVAVALAEVFLKQKGTISDPQFQILEEFFTAGEISELFAFISFTTASQYFGAMMMLEG</sequence>
<accession>U6ST28</accession>
<evidence type="ECO:0000313" key="1">
    <source>
        <dbReference type="EMBL" id="ERN53806.1"/>
    </source>
</evidence>
<evidence type="ECO:0000313" key="2">
    <source>
        <dbReference type="Proteomes" id="UP000017170"/>
    </source>
</evidence>